<accession>A0AC60PQG5</accession>
<organism evidence="1 2">
    <name type="scientific">Ixodes persulcatus</name>
    <name type="common">Taiga tick</name>
    <dbReference type="NCBI Taxonomy" id="34615"/>
    <lineage>
        <taxon>Eukaryota</taxon>
        <taxon>Metazoa</taxon>
        <taxon>Ecdysozoa</taxon>
        <taxon>Arthropoda</taxon>
        <taxon>Chelicerata</taxon>
        <taxon>Arachnida</taxon>
        <taxon>Acari</taxon>
        <taxon>Parasitiformes</taxon>
        <taxon>Ixodida</taxon>
        <taxon>Ixodoidea</taxon>
        <taxon>Ixodidae</taxon>
        <taxon>Ixodinae</taxon>
        <taxon>Ixodes</taxon>
    </lineage>
</organism>
<gene>
    <name evidence="1" type="ORF">HPB47_000952</name>
</gene>
<sequence>MAEDEHIPFSFQPDRWTEKPPQFTSLSQDKVWQYLHRETDSFRQVKRGWAFKEEGYVRNVRWSASDDSQICLVRAICLPSMKKAPYTVSAWFASGTGRIMGGSCRSVAGLSETCHHIAALLLTAEESCNASGISCTDIPCIWAVPPQAKKPAPLQPLADITFCKYLVNRPVREKKRRSYNPCEAVGDASSSRSRLGEMASALAHQASNGSSSVERKHAESLPPLTDEERAEVTQPTIGQADNPRWHEERRERITASVFSTVIKCMKPEYLVKGILYPSPDSASETMRYGRMHEGTAVAAYEQLMAAQVDSLEVHETGLHIHPVYSFVAVSPDRIVTKDGEEGLLEVKCPSSKVAPQTATAILVARRSYYSPIGPVRPGGFPPGPLNPALFGMNKGVRVWTLTLPDVPSLPGRSRPWAPPVLDSLLRHMAAVQGRVPAEFLPTLGEPVMPWLRWKSGFLNYLEAIDAEDFPPKRKRAILFSFLGEEGNRVVDAFNLAGPAVSAAQDEFQGLLSALDTHFASAQNVVVERRKFVTRVQGPGETVLEYLGVLRRLASFCDYGEALESRVAEMFISGIRNTEVQDRLIRESGGANAPSLERAVQLAQQFERTSRDCDLFRRLSLNSSPNTPHVVDRVQDGRGRDRDGQHGGQPPRRRESSPPRPCKQDKKFCCEEVGGEICQKKRHAYYYQVQGQMAVTGHKWCDFVVWTNNKTVARSTHTETIVFDEKCVEGELLPGLLYFAEHAPFPEVLTGRITRRRDLIEHGQYVSYKKYCAGFYVVEDGPGLKKLLRKLQ</sequence>
<name>A0AC60PQG5_IXOPE</name>
<keyword evidence="2" id="KW-1185">Reference proteome</keyword>
<dbReference type="Proteomes" id="UP000805193">
    <property type="component" value="Unassembled WGS sequence"/>
</dbReference>
<evidence type="ECO:0000313" key="1">
    <source>
        <dbReference type="EMBL" id="KAG0423261.1"/>
    </source>
</evidence>
<dbReference type="EMBL" id="JABSTQ010010122">
    <property type="protein sequence ID" value="KAG0423261.1"/>
    <property type="molecule type" value="Genomic_DNA"/>
</dbReference>
<comment type="caution">
    <text evidence="1">The sequence shown here is derived from an EMBL/GenBank/DDBJ whole genome shotgun (WGS) entry which is preliminary data.</text>
</comment>
<evidence type="ECO:0000313" key="2">
    <source>
        <dbReference type="Proteomes" id="UP000805193"/>
    </source>
</evidence>
<reference evidence="1 2" key="1">
    <citation type="journal article" date="2020" name="Cell">
        <title>Large-Scale Comparative Analyses of Tick Genomes Elucidate Their Genetic Diversity and Vector Capacities.</title>
        <authorList>
            <consortium name="Tick Genome and Microbiome Consortium (TIGMIC)"/>
            <person name="Jia N."/>
            <person name="Wang J."/>
            <person name="Shi W."/>
            <person name="Du L."/>
            <person name="Sun Y."/>
            <person name="Zhan W."/>
            <person name="Jiang J.F."/>
            <person name="Wang Q."/>
            <person name="Zhang B."/>
            <person name="Ji P."/>
            <person name="Bell-Sakyi L."/>
            <person name="Cui X.M."/>
            <person name="Yuan T.T."/>
            <person name="Jiang B.G."/>
            <person name="Yang W.F."/>
            <person name="Lam T.T."/>
            <person name="Chang Q.C."/>
            <person name="Ding S.J."/>
            <person name="Wang X.J."/>
            <person name="Zhu J.G."/>
            <person name="Ruan X.D."/>
            <person name="Zhao L."/>
            <person name="Wei J.T."/>
            <person name="Ye R.Z."/>
            <person name="Que T.C."/>
            <person name="Du C.H."/>
            <person name="Zhou Y.H."/>
            <person name="Cheng J.X."/>
            <person name="Dai P.F."/>
            <person name="Guo W.B."/>
            <person name="Han X.H."/>
            <person name="Huang E.J."/>
            <person name="Li L.F."/>
            <person name="Wei W."/>
            <person name="Gao Y.C."/>
            <person name="Liu J.Z."/>
            <person name="Shao H.Z."/>
            <person name="Wang X."/>
            <person name="Wang C.C."/>
            <person name="Yang T.C."/>
            <person name="Huo Q.B."/>
            <person name="Li W."/>
            <person name="Chen H.Y."/>
            <person name="Chen S.E."/>
            <person name="Zhou L.G."/>
            <person name="Ni X.B."/>
            <person name="Tian J.H."/>
            <person name="Sheng Y."/>
            <person name="Liu T."/>
            <person name="Pan Y.S."/>
            <person name="Xia L.Y."/>
            <person name="Li J."/>
            <person name="Zhao F."/>
            <person name="Cao W.C."/>
        </authorList>
    </citation>
    <scope>NUCLEOTIDE SEQUENCE [LARGE SCALE GENOMIC DNA]</scope>
    <source>
        <strain evidence="1">Iper-2018</strain>
    </source>
</reference>
<protein>
    <submittedName>
        <fullName evidence="1">Uncharacterized protein</fullName>
    </submittedName>
</protein>
<proteinExistence type="predicted"/>